<protein>
    <recommendedName>
        <fullName evidence="6">Pentatricopeptide repeat-containing protein</fullName>
    </recommendedName>
</protein>
<feature type="repeat" description="PPR" evidence="3">
    <location>
        <begin position="240"/>
        <end position="274"/>
    </location>
</feature>
<dbReference type="EMBL" id="CM018036">
    <property type="protein sequence ID" value="KAA8540912.1"/>
    <property type="molecule type" value="Genomic_DNA"/>
</dbReference>
<keyword evidence="5" id="KW-1185">Reference proteome</keyword>
<dbReference type="Proteomes" id="UP000325577">
    <property type="component" value="Linkage Group LG13"/>
</dbReference>
<organism evidence="4 5">
    <name type="scientific">Nyssa sinensis</name>
    <dbReference type="NCBI Taxonomy" id="561372"/>
    <lineage>
        <taxon>Eukaryota</taxon>
        <taxon>Viridiplantae</taxon>
        <taxon>Streptophyta</taxon>
        <taxon>Embryophyta</taxon>
        <taxon>Tracheophyta</taxon>
        <taxon>Spermatophyta</taxon>
        <taxon>Magnoliopsida</taxon>
        <taxon>eudicotyledons</taxon>
        <taxon>Gunneridae</taxon>
        <taxon>Pentapetalae</taxon>
        <taxon>asterids</taxon>
        <taxon>Cornales</taxon>
        <taxon>Nyssaceae</taxon>
        <taxon>Nyssa</taxon>
    </lineage>
</organism>
<dbReference type="Gene3D" id="1.25.40.10">
    <property type="entry name" value="Tetratricopeptide repeat domain"/>
    <property type="match status" value="2"/>
</dbReference>
<evidence type="ECO:0000256" key="2">
    <source>
        <dbReference type="ARBA" id="ARBA00022737"/>
    </source>
</evidence>
<dbReference type="Pfam" id="PF13041">
    <property type="entry name" value="PPR_2"/>
    <property type="match status" value="2"/>
</dbReference>
<keyword evidence="2" id="KW-0677">Repeat</keyword>
<dbReference type="PROSITE" id="PS51375">
    <property type="entry name" value="PPR"/>
    <property type="match status" value="3"/>
</dbReference>
<feature type="repeat" description="PPR" evidence="3">
    <location>
        <begin position="205"/>
        <end position="239"/>
    </location>
</feature>
<proteinExistence type="inferred from homology"/>
<dbReference type="InterPro" id="IPR002885">
    <property type="entry name" value="PPR_rpt"/>
</dbReference>
<comment type="similarity">
    <text evidence="1">Belongs to the PPR family. P subfamily.</text>
</comment>
<evidence type="ECO:0008006" key="6">
    <source>
        <dbReference type="Google" id="ProtNLM"/>
    </source>
</evidence>
<evidence type="ECO:0000313" key="5">
    <source>
        <dbReference type="Proteomes" id="UP000325577"/>
    </source>
</evidence>
<dbReference type="NCBIfam" id="TIGR00756">
    <property type="entry name" value="PPR"/>
    <property type="match status" value="2"/>
</dbReference>
<feature type="repeat" description="PPR" evidence="3">
    <location>
        <begin position="170"/>
        <end position="204"/>
    </location>
</feature>
<evidence type="ECO:0000256" key="1">
    <source>
        <dbReference type="ARBA" id="ARBA00007626"/>
    </source>
</evidence>
<dbReference type="PANTHER" id="PTHR47447">
    <property type="entry name" value="OS03G0856100 PROTEIN"/>
    <property type="match status" value="1"/>
</dbReference>
<dbReference type="AlphaFoldDB" id="A0A5J5BGD2"/>
<sequence length="301" mass="33582">MVHSTPLADQFVKVGIAAVCFLSDLVNYKIPLLDGSGMLSSPQNCMVDYPGPPSNTKSSNVKNFRKDKVRVINLSAETTAGSNPQVICMVQKLKWGSATEEALGKLNCAMNAYQANQILKQLQDHSVALGFFYWLKRQSGFKHDGHTYTTMLASLAMPGNLMQEAGCERDRVTYCTLMDIHAKSGYLDFAMEMYQRMQQAGLSPDTFTYGVVINCLGKLVIWLLLTMLFCEMVDQGCVPNLVTYNIMIALQAKARNYPIALRHYRDLQNAGFEPDKVTYSIVMEVLGHCGYLEEAEAVLQR</sequence>
<accession>A0A5J5BGD2</accession>
<evidence type="ECO:0000313" key="4">
    <source>
        <dbReference type="EMBL" id="KAA8540912.1"/>
    </source>
</evidence>
<dbReference type="PANTHER" id="PTHR47447:SF17">
    <property type="entry name" value="OS12G0638900 PROTEIN"/>
    <property type="match status" value="1"/>
</dbReference>
<name>A0A5J5BGD2_9ASTE</name>
<dbReference type="InterPro" id="IPR011990">
    <property type="entry name" value="TPR-like_helical_dom_sf"/>
</dbReference>
<evidence type="ECO:0000256" key="3">
    <source>
        <dbReference type="PROSITE-ProRule" id="PRU00708"/>
    </source>
</evidence>
<dbReference type="OrthoDB" id="185373at2759"/>
<reference evidence="4 5" key="1">
    <citation type="submission" date="2019-09" db="EMBL/GenBank/DDBJ databases">
        <title>A chromosome-level genome assembly of the Chinese tupelo Nyssa sinensis.</title>
        <authorList>
            <person name="Yang X."/>
            <person name="Kang M."/>
            <person name="Yang Y."/>
            <person name="Xiong H."/>
            <person name="Wang M."/>
            <person name="Zhang Z."/>
            <person name="Wang Z."/>
            <person name="Wu H."/>
            <person name="Ma T."/>
            <person name="Liu J."/>
            <person name="Xi Z."/>
        </authorList>
    </citation>
    <scope>NUCLEOTIDE SEQUENCE [LARGE SCALE GENOMIC DNA]</scope>
    <source>
        <strain evidence="4">J267</strain>
        <tissue evidence="4">Leaf</tissue>
    </source>
</reference>
<gene>
    <name evidence="4" type="ORF">F0562_024950</name>
</gene>